<dbReference type="SUPFAM" id="SSF56300">
    <property type="entry name" value="Metallo-dependent phosphatases"/>
    <property type="match status" value="1"/>
</dbReference>
<dbReference type="PANTHER" id="PTHR31302">
    <property type="entry name" value="TRANSMEMBRANE PROTEIN WITH METALLOPHOSPHOESTERASE DOMAIN-RELATED"/>
    <property type="match status" value="1"/>
</dbReference>
<keyword evidence="1" id="KW-0479">Metal-binding</keyword>
<evidence type="ECO:0000313" key="6">
    <source>
        <dbReference type="Proteomes" id="UP000284902"/>
    </source>
</evidence>
<dbReference type="InterPro" id="IPR029052">
    <property type="entry name" value="Metallo-depent_PP-like"/>
</dbReference>
<keyword evidence="3" id="KW-0812">Transmembrane</keyword>
<dbReference type="Proteomes" id="UP000284902">
    <property type="component" value="Unassembled WGS sequence"/>
</dbReference>
<evidence type="ECO:0000313" key="5">
    <source>
        <dbReference type="EMBL" id="RHF55331.1"/>
    </source>
</evidence>
<organism evidence="5 6">
    <name type="scientific">[Ruminococcus] lactaris</name>
    <dbReference type="NCBI Taxonomy" id="46228"/>
    <lineage>
        <taxon>Bacteria</taxon>
        <taxon>Bacillati</taxon>
        <taxon>Bacillota</taxon>
        <taxon>Clostridia</taxon>
        <taxon>Lachnospirales</taxon>
        <taxon>Lachnospiraceae</taxon>
        <taxon>Mediterraneibacter</taxon>
    </lineage>
</organism>
<dbReference type="GO" id="GO:0046872">
    <property type="term" value="F:metal ion binding"/>
    <property type="evidence" value="ECO:0007669"/>
    <property type="project" value="UniProtKB-KW"/>
</dbReference>
<proteinExistence type="predicted"/>
<evidence type="ECO:0000259" key="4">
    <source>
        <dbReference type="Pfam" id="PF00149"/>
    </source>
</evidence>
<evidence type="ECO:0000256" key="2">
    <source>
        <dbReference type="ARBA" id="ARBA00022801"/>
    </source>
</evidence>
<protein>
    <recommendedName>
        <fullName evidence="4">Calcineurin-like phosphoesterase domain-containing protein</fullName>
    </recommendedName>
</protein>
<dbReference type="Gene3D" id="3.60.21.10">
    <property type="match status" value="1"/>
</dbReference>
<dbReference type="EMBL" id="QRHG01000064">
    <property type="protein sequence ID" value="RHF55331.1"/>
    <property type="molecule type" value="Genomic_DNA"/>
</dbReference>
<dbReference type="AlphaFoldDB" id="A0A414P0W2"/>
<gene>
    <name evidence="5" type="ORF">DW672_13570</name>
</gene>
<dbReference type="GO" id="GO:0008758">
    <property type="term" value="F:UDP-2,3-diacylglucosamine hydrolase activity"/>
    <property type="evidence" value="ECO:0007669"/>
    <property type="project" value="TreeGrafter"/>
</dbReference>
<dbReference type="GO" id="GO:0009245">
    <property type="term" value="P:lipid A biosynthetic process"/>
    <property type="evidence" value="ECO:0007669"/>
    <property type="project" value="TreeGrafter"/>
</dbReference>
<dbReference type="PANTHER" id="PTHR31302:SF31">
    <property type="entry name" value="PHOSPHODIESTERASE YAEI"/>
    <property type="match status" value="1"/>
</dbReference>
<comment type="caution">
    <text evidence="5">The sequence shown here is derived from an EMBL/GenBank/DDBJ whole genome shotgun (WGS) entry which is preliminary data.</text>
</comment>
<evidence type="ECO:0000256" key="3">
    <source>
        <dbReference type="SAM" id="Phobius"/>
    </source>
</evidence>
<reference evidence="5 6" key="1">
    <citation type="submission" date="2018-08" db="EMBL/GenBank/DDBJ databases">
        <title>A genome reference for cultivated species of the human gut microbiota.</title>
        <authorList>
            <person name="Zou Y."/>
            <person name="Xue W."/>
            <person name="Luo G."/>
        </authorList>
    </citation>
    <scope>NUCLEOTIDE SEQUENCE [LARGE SCALE GENOMIC DNA]</scope>
    <source>
        <strain evidence="5 6">AM25-1LB</strain>
    </source>
</reference>
<name>A0A414P0W2_9FIRM</name>
<dbReference type="InterPro" id="IPR004843">
    <property type="entry name" value="Calcineurin-like_PHP"/>
</dbReference>
<feature type="transmembrane region" description="Helical" evidence="3">
    <location>
        <begin position="15"/>
        <end position="36"/>
    </location>
</feature>
<keyword evidence="3" id="KW-0472">Membrane</keyword>
<sequence>MLILRSGMKKVIKRIFLGVFALVIFALGAGIIPSYYSLEVSDYEFENEKIQESVKLVQLSDIHNAEFGKENQRLLKKLKECEPDLIFITGDLINSDENEISPMLDLVKKLREIAPIYFSLGNHEIEYEKRTGIDLTEKLEKAGAKVLEEKFVDVTVKGQKFRIGGLYTVYIPEDYEVHEWGNAKEQAEFLKEMEDTERYKILLSHIPNTWMYYDTAATFDLDLIFTGHAHGGQAILPFVGGLYAPDMGYFPGRLSGVYEKGHTQVILSRGLGSNTEVIPRFNNIPEIVEVELK</sequence>
<accession>A0A414P0W2</accession>
<keyword evidence="3" id="KW-1133">Transmembrane helix</keyword>
<feature type="domain" description="Calcineurin-like phosphoesterase" evidence="4">
    <location>
        <begin position="55"/>
        <end position="231"/>
    </location>
</feature>
<evidence type="ECO:0000256" key="1">
    <source>
        <dbReference type="ARBA" id="ARBA00022723"/>
    </source>
</evidence>
<dbReference type="GO" id="GO:0016020">
    <property type="term" value="C:membrane"/>
    <property type="evidence" value="ECO:0007669"/>
    <property type="project" value="GOC"/>
</dbReference>
<dbReference type="InterPro" id="IPR051158">
    <property type="entry name" value="Metallophosphoesterase_sf"/>
</dbReference>
<keyword evidence="2" id="KW-0378">Hydrolase</keyword>
<dbReference type="Pfam" id="PF00149">
    <property type="entry name" value="Metallophos"/>
    <property type="match status" value="1"/>
</dbReference>